<dbReference type="PANTHER" id="PTHR13357:SF1">
    <property type="entry name" value="NCK-INTERACTING PROTEIN WITH SH3 DOMAIN"/>
    <property type="match status" value="1"/>
</dbReference>
<sequence>MHGSAMPLLASDNTMIPAITMQDELGIVYLVETPQQFWSELEDILLLPNYNTATLSQLDTTLKRFLSLCAAYHEQYLQSPLQLEHACDLILDSELFQFHSERMCDIIVSDAQTNTDPHSQLIFYHVLLCYGRRRASLFRHQKRWQVLIPLLMDHVFVDIDPDVEDTYFGMAGVTSTNAAVVPVPIEAKLRSLSVRLLYEVCRVQKFSLSDLRFFDESFIDYLFDLVEQTRCMQDETFNYSVIKLIVSGHVPFDGDVGINTRQAALNEQYMVASLDTVPDEKPKDSRNQVLRVLMRRLNLSKTFGENMIFMLNRAISKDHTPEDLCMQHLILKILYVLFTTNGTSEYFYTNDLRVLVDVFLRELVDLDEENESLRHTYLRVLHPLLTKTQLRDVPYKRMQLGCALESLVGNTRIRDVNPTTKRLVERCLNGDWCMQFRKSREAQSRDSDSRRGSPASESSGTLSPTVGAASTAAATHLQRTPSGRNKTLKLSKSVENLTGRLDQVLRTSNDDPRRPSNGSAISLPAAVAGSPPESKSAPPSANSRRKGSSHSEIIEGPYSNRRHYDPEMVTYDHDQHLLSPTACPPSPALSDSAMPQVKAAPRRRPPPPAPPKRRKPPAIPTSHGNGNGVTITTIRSSSSPLSKTAYSAGLQSAVG</sequence>
<protein>
    <recommendedName>
        <fullName evidence="2">SPIN90/Ldb17 leucine-rich domain-containing protein</fullName>
    </recommendedName>
</protein>
<dbReference type="AlphaFoldDB" id="A0A2A9NKY5"/>
<dbReference type="OrthoDB" id="445362at2759"/>
<dbReference type="GO" id="GO:0006897">
    <property type="term" value="P:endocytosis"/>
    <property type="evidence" value="ECO:0007669"/>
    <property type="project" value="TreeGrafter"/>
</dbReference>
<dbReference type="GO" id="GO:0051666">
    <property type="term" value="P:actin cortical patch localization"/>
    <property type="evidence" value="ECO:0007669"/>
    <property type="project" value="TreeGrafter"/>
</dbReference>
<gene>
    <name evidence="3" type="ORF">AMATHDRAFT_49114</name>
</gene>
<dbReference type="GO" id="GO:0071933">
    <property type="term" value="F:Arp2/3 complex binding"/>
    <property type="evidence" value="ECO:0007669"/>
    <property type="project" value="TreeGrafter"/>
</dbReference>
<evidence type="ECO:0000259" key="2">
    <source>
        <dbReference type="Pfam" id="PF09431"/>
    </source>
</evidence>
<feature type="domain" description="SPIN90/Ldb17 leucine-rich" evidence="2">
    <location>
        <begin position="264"/>
        <end position="399"/>
    </location>
</feature>
<evidence type="ECO:0000313" key="3">
    <source>
        <dbReference type="EMBL" id="PFH48927.1"/>
    </source>
</evidence>
<name>A0A2A9NKY5_9AGAR</name>
<accession>A0A2A9NKY5</accession>
<feature type="compositionally biased region" description="Polar residues" evidence="1">
    <location>
        <begin position="622"/>
        <end position="645"/>
    </location>
</feature>
<feature type="compositionally biased region" description="Polar residues" evidence="1">
    <location>
        <begin position="455"/>
        <end position="464"/>
    </location>
</feature>
<dbReference type="GO" id="GO:0030479">
    <property type="term" value="C:actin cortical patch"/>
    <property type="evidence" value="ECO:0007669"/>
    <property type="project" value="TreeGrafter"/>
</dbReference>
<feature type="region of interest" description="Disordered" evidence="1">
    <location>
        <begin position="576"/>
        <end position="655"/>
    </location>
</feature>
<dbReference type="STRING" id="703135.A0A2A9NKY5"/>
<dbReference type="PANTHER" id="PTHR13357">
    <property type="entry name" value="SH3 ADAPTER PROTEIN SPIN90 NCK INTERACTING PROTEIN WITH SH3 DOMAIN"/>
    <property type="match status" value="1"/>
</dbReference>
<dbReference type="GO" id="GO:0000147">
    <property type="term" value="P:actin cortical patch assembly"/>
    <property type="evidence" value="ECO:0007669"/>
    <property type="project" value="TreeGrafter"/>
</dbReference>
<dbReference type="Pfam" id="PF09431">
    <property type="entry name" value="SPIN90_LRD"/>
    <property type="match status" value="1"/>
</dbReference>
<feature type="compositionally biased region" description="Polar residues" evidence="1">
    <location>
        <begin position="477"/>
        <end position="496"/>
    </location>
</feature>
<organism evidence="3 4">
    <name type="scientific">Amanita thiersii Skay4041</name>
    <dbReference type="NCBI Taxonomy" id="703135"/>
    <lineage>
        <taxon>Eukaryota</taxon>
        <taxon>Fungi</taxon>
        <taxon>Dikarya</taxon>
        <taxon>Basidiomycota</taxon>
        <taxon>Agaricomycotina</taxon>
        <taxon>Agaricomycetes</taxon>
        <taxon>Agaricomycetidae</taxon>
        <taxon>Agaricales</taxon>
        <taxon>Pluteineae</taxon>
        <taxon>Amanitaceae</taxon>
        <taxon>Amanita</taxon>
    </lineage>
</organism>
<reference evidence="3 4" key="1">
    <citation type="submission" date="2014-02" db="EMBL/GenBank/DDBJ databases">
        <title>Transposable element dynamics among asymbiotic and ectomycorrhizal Amanita fungi.</title>
        <authorList>
            <consortium name="DOE Joint Genome Institute"/>
            <person name="Hess J."/>
            <person name="Skrede I."/>
            <person name="Wolfe B."/>
            <person name="LaButti K."/>
            <person name="Ohm R.A."/>
            <person name="Grigoriev I.V."/>
            <person name="Pringle A."/>
        </authorList>
    </citation>
    <scope>NUCLEOTIDE SEQUENCE [LARGE SCALE GENOMIC DNA]</scope>
    <source>
        <strain evidence="3 4">SKay4041</strain>
    </source>
</reference>
<evidence type="ECO:0000313" key="4">
    <source>
        <dbReference type="Proteomes" id="UP000242287"/>
    </source>
</evidence>
<dbReference type="InterPro" id="IPR018556">
    <property type="entry name" value="SPIN90/Ldb17_LRD"/>
</dbReference>
<feature type="compositionally biased region" description="Low complexity" evidence="1">
    <location>
        <begin position="528"/>
        <end position="542"/>
    </location>
</feature>
<keyword evidence="4" id="KW-1185">Reference proteome</keyword>
<proteinExistence type="predicted"/>
<feature type="region of interest" description="Disordered" evidence="1">
    <location>
        <begin position="439"/>
        <end position="564"/>
    </location>
</feature>
<dbReference type="InterPro" id="IPR030125">
    <property type="entry name" value="SPIN90/Ldb17"/>
</dbReference>
<dbReference type="EMBL" id="KZ302045">
    <property type="protein sequence ID" value="PFH48927.1"/>
    <property type="molecule type" value="Genomic_DNA"/>
</dbReference>
<evidence type="ECO:0000256" key="1">
    <source>
        <dbReference type="SAM" id="MobiDB-lite"/>
    </source>
</evidence>
<dbReference type="Proteomes" id="UP000242287">
    <property type="component" value="Unassembled WGS sequence"/>
</dbReference>
<feature type="compositionally biased region" description="Basic residues" evidence="1">
    <location>
        <begin position="600"/>
        <end position="616"/>
    </location>
</feature>
<feature type="compositionally biased region" description="Basic and acidic residues" evidence="1">
    <location>
        <begin position="439"/>
        <end position="451"/>
    </location>
</feature>